<dbReference type="SUPFAM" id="SSF46689">
    <property type="entry name" value="Homeodomain-like"/>
    <property type="match status" value="1"/>
</dbReference>
<dbReference type="PANTHER" id="PTHR30055:SF234">
    <property type="entry name" value="HTH-TYPE TRANSCRIPTIONAL REGULATOR BETI"/>
    <property type="match status" value="1"/>
</dbReference>
<dbReference type="PRINTS" id="PR00455">
    <property type="entry name" value="HTHTETR"/>
</dbReference>
<keyword evidence="2 4" id="KW-0238">DNA-binding</keyword>
<proteinExistence type="predicted"/>
<dbReference type="InterPro" id="IPR050109">
    <property type="entry name" value="HTH-type_TetR-like_transc_reg"/>
</dbReference>
<dbReference type="Proteomes" id="UP000732377">
    <property type="component" value="Unassembled WGS sequence"/>
</dbReference>
<dbReference type="InterPro" id="IPR009057">
    <property type="entry name" value="Homeodomain-like_sf"/>
</dbReference>
<accession>A0A953I1K5</accession>
<dbReference type="AlphaFoldDB" id="A0A953I1K5"/>
<evidence type="ECO:0000256" key="4">
    <source>
        <dbReference type="PROSITE-ProRule" id="PRU00335"/>
    </source>
</evidence>
<feature type="region of interest" description="Disordered" evidence="5">
    <location>
        <begin position="1"/>
        <end position="26"/>
    </location>
</feature>
<dbReference type="GO" id="GO:0003700">
    <property type="term" value="F:DNA-binding transcription factor activity"/>
    <property type="evidence" value="ECO:0007669"/>
    <property type="project" value="TreeGrafter"/>
</dbReference>
<protein>
    <submittedName>
        <fullName evidence="7">TetR/AcrR family transcriptional regulator</fullName>
    </submittedName>
</protein>
<sequence>MGIAGEVTGAGKADRSGRRSRQSRRTERALRILDAAAALVERYGYSRTTMDDVAREAGVAKGTLYLHWNTREELFGAVLRREQILLTRSFLDRMRAQKEPLTVHALFKQAALGLL</sequence>
<name>A0A953I1K5_SYMTR</name>
<evidence type="ECO:0000256" key="5">
    <source>
        <dbReference type="SAM" id="MobiDB-lite"/>
    </source>
</evidence>
<dbReference type="InterPro" id="IPR001647">
    <property type="entry name" value="HTH_TetR"/>
</dbReference>
<feature type="non-terminal residue" evidence="7">
    <location>
        <position position="115"/>
    </location>
</feature>
<dbReference type="EMBL" id="PIUK01000018">
    <property type="protein sequence ID" value="MBY6275247.1"/>
    <property type="molecule type" value="Genomic_DNA"/>
</dbReference>
<keyword evidence="1" id="KW-0805">Transcription regulation</keyword>
<dbReference type="PANTHER" id="PTHR30055">
    <property type="entry name" value="HTH-TYPE TRANSCRIPTIONAL REGULATOR RUTR"/>
    <property type="match status" value="1"/>
</dbReference>
<feature type="DNA-binding region" description="H-T-H motif" evidence="4">
    <location>
        <begin position="49"/>
        <end position="68"/>
    </location>
</feature>
<dbReference type="Pfam" id="PF00440">
    <property type="entry name" value="TetR_N"/>
    <property type="match status" value="1"/>
</dbReference>
<evidence type="ECO:0000313" key="7">
    <source>
        <dbReference type="EMBL" id="MBY6275247.1"/>
    </source>
</evidence>
<keyword evidence="3" id="KW-0804">Transcription</keyword>
<evidence type="ECO:0000313" key="8">
    <source>
        <dbReference type="Proteomes" id="UP000732377"/>
    </source>
</evidence>
<dbReference type="GO" id="GO:0000976">
    <property type="term" value="F:transcription cis-regulatory region binding"/>
    <property type="evidence" value="ECO:0007669"/>
    <property type="project" value="TreeGrafter"/>
</dbReference>
<dbReference type="PROSITE" id="PS50977">
    <property type="entry name" value="HTH_TETR_2"/>
    <property type="match status" value="1"/>
</dbReference>
<organism evidence="7 8">
    <name type="scientific">Symbiobacterium thermophilum</name>
    <dbReference type="NCBI Taxonomy" id="2734"/>
    <lineage>
        <taxon>Bacteria</taxon>
        <taxon>Bacillati</taxon>
        <taxon>Bacillota</taxon>
        <taxon>Clostridia</taxon>
        <taxon>Eubacteriales</taxon>
        <taxon>Symbiobacteriaceae</taxon>
        <taxon>Symbiobacterium</taxon>
    </lineage>
</organism>
<comment type="caution">
    <text evidence="7">The sequence shown here is derived from an EMBL/GenBank/DDBJ whole genome shotgun (WGS) entry which is preliminary data.</text>
</comment>
<dbReference type="Gene3D" id="1.10.357.10">
    <property type="entry name" value="Tetracycline Repressor, domain 2"/>
    <property type="match status" value="1"/>
</dbReference>
<evidence type="ECO:0000256" key="2">
    <source>
        <dbReference type="ARBA" id="ARBA00023125"/>
    </source>
</evidence>
<gene>
    <name evidence="7" type="ORF">CWE10_03375</name>
</gene>
<evidence type="ECO:0000256" key="1">
    <source>
        <dbReference type="ARBA" id="ARBA00023015"/>
    </source>
</evidence>
<reference evidence="7" key="1">
    <citation type="submission" date="2017-11" db="EMBL/GenBank/DDBJ databases">
        <title>Three new genomes from thermophilic consortium.</title>
        <authorList>
            <person name="Quaggio R."/>
            <person name="Amgarten D."/>
            <person name="Setubal J.C."/>
        </authorList>
    </citation>
    <scope>NUCLEOTIDE SEQUENCE</scope>
    <source>
        <strain evidence="7">ZCTH01-B2</strain>
    </source>
</reference>
<evidence type="ECO:0000259" key="6">
    <source>
        <dbReference type="PROSITE" id="PS50977"/>
    </source>
</evidence>
<evidence type="ECO:0000256" key="3">
    <source>
        <dbReference type="ARBA" id="ARBA00023163"/>
    </source>
</evidence>
<feature type="domain" description="HTH tetR-type" evidence="6">
    <location>
        <begin position="26"/>
        <end position="86"/>
    </location>
</feature>